<comment type="caution">
    <text evidence="1">The sequence shown here is derived from an EMBL/GenBank/DDBJ whole genome shotgun (WGS) entry which is preliminary data.</text>
</comment>
<gene>
    <name evidence="1" type="ORF">LCGC14_0323590</name>
</gene>
<reference evidence="1" key="1">
    <citation type="journal article" date="2015" name="Nature">
        <title>Complex archaea that bridge the gap between prokaryotes and eukaryotes.</title>
        <authorList>
            <person name="Spang A."/>
            <person name="Saw J.H."/>
            <person name="Jorgensen S.L."/>
            <person name="Zaremba-Niedzwiedzka K."/>
            <person name="Martijn J."/>
            <person name="Lind A.E."/>
            <person name="van Eijk R."/>
            <person name="Schleper C."/>
            <person name="Guy L."/>
            <person name="Ettema T.J."/>
        </authorList>
    </citation>
    <scope>NUCLEOTIDE SEQUENCE</scope>
</reference>
<sequence length="271" mass="29861">MKDALRNPSKWQRGPTAHGFENLKSNVVRSGGDSGAGLISRFSVITRGEALGHEMWIDRDFLQQTADAINANGRQGIKSRFTHPGLSGDGLGRFLGRVKDARVIGTQTFADLHISETAHDTPDGDLGSFVMDLAEKEPDMFGTSIVFSRSESDEAAFIADHKDKRGRFVSPDRNNAQNFVHARLQELRADDVVDEPAANPHGMFHRGDEIARDAEDLLCYSLGLTETVPSLTELDIDPTRVAEYLKKFLARRGLRIVSASDLLARCEAARE</sequence>
<dbReference type="EMBL" id="LAZR01000220">
    <property type="protein sequence ID" value="KKN81140.1"/>
    <property type="molecule type" value="Genomic_DNA"/>
</dbReference>
<evidence type="ECO:0000313" key="1">
    <source>
        <dbReference type="EMBL" id="KKN81140.1"/>
    </source>
</evidence>
<proteinExistence type="predicted"/>
<protein>
    <submittedName>
        <fullName evidence="1">Uncharacterized protein</fullName>
    </submittedName>
</protein>
<organism evidence="1">
    <name type="scientific">marine sediment metagenome</name>
    <dbReference type="NCBI Taxonomy" id="412755"/>
    <lineage>
        <taxon>unclassified sequences</taxon>
        <taxon>metagenomes</taxon>
        <taxon>ecological metagenomes</taxon>
    </lineage>
</organism>
<dbReference type="AlphaFoldDB" id="A0A0F9TIP3"/>
<accession>A0A0F9TIP3</accession>
<name>A0A0F9TIP3_9ZZZZ</name>